<feature type="non-terminal residue" evidence="2">
    <location>
        <position position="171"/>
    </location>
</feature>
<dbReference type="GO" id="GO:0005886">
    <property type="term" value="C:plasma membrane"/>
    <property type="evidence" value="ECO:0007669"/>
    <property type="project" value="TreeGrafter"/>
</dbReference>
<name>A0AAV2RA84_MEGNR</name>
<protein>
    <recommendedName>
        <fullName evidence="1">Peptidase M13 C-terminal domain-containing protein</fullName>
    </recommendedName>
</protein>
<evidence type="ECO:0000313" key="2">
    <source>
        <dbReference type="EMBL" id="CAL4119829.1"/>
    </source>
</evidence>
<dbReference type="Proteomes" id="UP001497623">
    <property type="component" value="Unassembled WGS sequence"/>
</dbReference>
<dbReference type="Gene3D" id="3.40.390.10">
    <property type="entry name" value="Collagenase (Catalytic Domain)"/>
    <property type="match status" value="1"/>
</dbReference>
<dbReference type="InterPro" id="IPR000718">
    <property type="entry name" value="Peptidase_M13"/>
</dbReference>
<dbReference type="GO" id="GO:0004222">
    <property type="term" value="F:metalloendopeptidase activity"/>
    <property type="evidence" value="ECO:0007669"/>
    <property type="project" value="InterPro"/>
</dbReference>
<evidence type="ECO:0000313" key="3">
    <source>
        <dbReference type="Proteomes" id="UP001497623"/>
    </source>
</evidence>
<sequence length="171" mass="19239">VFPEAFFNEPYFTSQVPNYINYGSAGEAMAHELFHGLDYTGTLFNHKGILNQPFSNSARAHLAKQVNCFHQLLDNSLIENITMDGATISMEIDKRITVNEILADVGGLWAAYEAYRRHETIHGPEPLLPALNLTAYQTFFVAAAQPYCAVIDDLAKIFLMEVDEHLVNDMR</sequence>
<evidence type="ECO:0000259" key="1">
    <source>
        <dbReference type="Pfam" id="PF01431"/>
    </source>
</evidence>
<accession>A0AAV2RA84</accession>
<dbReference type="PANTHER" id="PTHR11733:SF133">
    <property type="entry name" value="PHOSPHATE-REGULATING NEUTRAL ENDOPEPTIDASE PHEX"/>
    <property type="match status" value="1"/>
</dbReference>
<dbReference type="InterPro" id="IPR018497">
    <property type="entry name" value="Peptidase_M13_C"/>
</dbReference>
<dbReference type="EMBL" id="CAXKWB010017797">
    <property type="protein sequence ID" value="CAL4119829.1"/>
    <property type="molecule type" value="Genomic_DNA"/>
</dbReference>
<dbReference type="AlphaFoldDB" id="A0AAV2RA84"/>
<dbReference type="InterPro" id="IPR024079">
    <property type="entry name" value="MetalloPept_cat_dom_sf"/>
</dbReference>
<dbReference type="SUPFAM" id="SSF55486">
    <property type="entry name" value="Metalloproteases ('zincins'), catalytic domain"/>
    <property type="match status" value="1"/>
</dbReference>
<reference evidence="2 3" key="1">
    <citation type="submission" date="2024-05" db="EMBL/GenBank/DDBJ databases">
        <authorList>
            <person name="Wallberg A."/>
        </authorList>
    </citation>
    <scope>NUCLEOTIDE SEQUENCE [LARGE SCALE GENOMIC DNA]</scope>
</reference>
<organism evidence="2 3">
    <name type="scientific">Meganyctiphanes norvegica</name>
    <name type="common">Northern krill</name>
    <name type="synonym">Thysanopoda norvegica</name>
    <dbReference type="NCBI Taxonomy" id="48144"/>
    <lineage>
        <taxon>Eukaryota</taxon>
        <taxon>Metazoa</taxon>
        <taxon>Ecdysozoa</taxon>
        <taxon>Arthropoda</taxon>
        <taxon>Crustacea</taxon>
        <taxon>Multicrustacea</taxon>
        <taxon>Malacostraca</taxon>
        <taxon>Eumalacostraca</taxon>
        <taxon>Eucarida</taxon>
        <taxon>Euphausiacea</taxon>
        <taxon>Euphausiidae</taxon>
        <taxon>Meganyctiphanes</taxon>
    </lineage>
</organism>
<dbReference type="PROSITE" id="PS51885">
    <property type="entry name" value="NEPRILYSIN"/>
    <property type="match status" value="1"/>
</dbReference>
<gene>
    <name evidence="2" type="ORF">MNOR_LOCUS21796</name>
</gene>
<dbReference type="Pfam" id="PF01431">
    <property type="entry name" value="Peptidase_M13"/>
    <property type="match status" value="1"/>
</dbReference>
<dbReference type="GO" id="GO:0016485">
    <property type="term" value="P:protein processing"/>
    <property type="evidence" value="ECO:0007669"/>
    <property type="project" value="TreeGrafter"/>
</dbReference>
<comment type="caution">
    <text evidence="2">The sequence shown here is derived from an EMBL/GenBank/DDBJ whole genome shotgun (WGS) entry which is preliminary data.</text>
</comment>
<feature type="non-terminal residue" evidence="2">
    <location>
        <position position="1"/>
    </location>
</feature>
<proteinExistence type="predicted"/>
<keyword evidence="3" id="KW-1185">Reference proteome</keyword>
<dbReference type="PANTHER" id="PTHR11733">
    <property type="entry name" value="ZINC METALLOPROTEASE FAMILY M13 NEPRILYSIN-RELATED"/>
    <property type="match status" value="1"/>
</dbReference>
<feature type="domain" description="Peptidase M13 C-terminal" evidence="1">
    <location>
        <begin position="1"/>
        <end position="171"/>
    </location>
</feature>